<dbReference type="NCBIfam" id="TIGR04183">
    <property type="entry name" value="Por_Secre_tail"/>
    <property type="match status" value="1"/>
</dbReference>
<dbReference type="InterPro" id="IPR052278">
    <property type="entry name" value="Chordin-like_regulators"/>
</dbReference>
<evidence type="ECO:0000259" key="2">
    <source>
        <dbReference type="PROSITE" id="PS50933"/>
    </source>
</evidence>
<evidence type="ECO:0000313" key="3">
    <source>
        <dbReference type="EMBL" id="TLM96813.1"/>
    </source>
</evidence>
<dbReference type="Pfam" id="PF18962">
    <property type="entry name" value="Por_Secre_tail"/>
    <property type="match status" value="1"/>
</dbReference>
<dbReference type="AlphaFoldDB" id="A0A5R8WXM8"/>
<name>A0A5R8WXM8_9BACT</name>
<dbReference type="InterPro" id="IPR010895">
    <property type="entry name" value="CHRD"/>
</dbReference>
<reference evidence="3 4" key="1">
    <citation type="submission" date="2019-05" db="EMBL/GenBank/DDBJ databases">
        <title>Hymenobacter edaphi sp. nov., isolated from abandoned arsenic-contaminated farmland soil.</title>
        <authorList>
            <person name="Nie L."/>
        </authorList>
    </citation>
    <scope>NUCLEOTIDE SEQUENCE [LARGE SCALE GENOMIC DNA]</scope>
    <source>
        <strain evidence="3 4">1-3-3-8</strain>
    </source>
</reference>
<feature type="signal peptide" evidence="1">
    <location>
        <begin position="1"/>
        <end position="25"/>
    </location>
</feature>
<dbReference type="PANTHER" id="PTHR46526">
    <property type="entry name" value="CHORDIN"/>
    <property type="match status" value="1"/>
</dbReference>
<comment type="caution">
    <text evidence="3">The sequence shown here is derived from an EMBL/GenBank/DDBJ whole genome shotgun (WGS) entry which is preliminary data.</text>
</comment>
<dbReference type="InterPro" id="IPR026444">
    <property type="entry name" value="Secre_tail"/>
</dbReference>
<evidence type="ECO:0000256" key="1">
    <source>
        <dbReference type="SAM" id="SignalP"/>
    </source>
</evidence>
<proteinExistence type="predicted"/>
<gene>
    <name evidence="3" type="ORF">FDY95_02130</name>
</gene>
<feature type="domain" description="CHRD" evidence="2">
    <location>
        <begin position="30"/>
        <end position="153"/>
    </location>
</feature>
<dbReference type="SMART" id="SM00754">
    <property type="entry name" value="CHRD"/>
    <property type="match status" value="4"/>
</dbReference>
<dbReference type="PANTHER" id="PTHR46526:SF1">
    <property type="entry name" value="CHORDIN"/>
    <property type="match status" value="1"/>
</dbReference>
<protein>
    <submittedName>
        <fullName evidence="3">CHRD domain-containing protein</fullName>
    </submittedName>
</protein>
<sequence>MNRPSTLGRLFGLAAALLLSLAARADHLRPHLLLGAQLSGAQEVPAVTTTARGVASFTLNATRDTLFLTAAFNGLSGPITQAHVHDGARGVAGPVVTNLLQFVQGNRMQGFLTGTDIDRAKLSKYLRGEYYINVHTAANPGGEIRGQIEVETDGEYAAALTGDQEVPAVTTSGTGLGTFNLSQDQTKLKFKVVVSGLSSAITNSHFHTGAIGVSGPVIVGTESFRTGNVIEGEITPTAAFLTALAAGQIYFNVHTANNPGGEIRGQVLLTARSLAHDARLDGSQMVPAVTTSGHGVAVLRLNTTLDTLRIAISHTGLSGAPTSIQLFATEAGTANTTANRLLNVAIPAGTANSFGLTLTGLSAAAINLFLSGGANVVFTTAANPNGEIRGQIYRLAREGYTFALNGQQEAPTPVSSSGYGAGFVSIDRDQTNAHFALVWGGLSGPATNAHFHTGLFRQAGPVVFNLPPFFNNTTNPFEANGFWTSGAAQPFNLRRSQQFRKDSMYVNIHTAANPGGEIRGQVFRGARNLSRVLATQPAALVAESFAAFPNPVQEQVQLTFESRVAAPGTIQVTDVLGRQVLSQTVRMQPGANNPTLGVSDLKAGIYFVTINSSGTKIVTKFAKE</sequence>
<dbReference type="Proteomes" id="UP000305517">
    <property type="component" value="Unassembled WGS sequence"/>
</dbReference>
<dbReference type="PROSITE" id="PS50933">
    <property type="entry name" value="CHRD"/>
    <property type="match status" value="3"/>
</dbReference>
<dbReference type="OrthoDB" id="571052at2"/>
<keyword evidence="1" id="KW-0732">Signal</keyword>
<evidence type="ECO:0000313" key="4">
    <source>
        <dbReference type="Proteomes" id="UP000305517"/>
    </source>
</evidence>
<dbReference type="EMBL" id="VAJM01000001">
    <property type="protein sequence ID" value="TLM96813.1"/>
    <property type="molecule type" value="Genomic_DNA"/>
</dbReference>
<accession>A0A5R8WXM8</accession>
<feature type="domain" description="CHRD" evidence="2">
    <location>
        <begin position="272"/>
        <end position="397"/>
    </location>
</feature>
<dbReference type="RefSeq" id="WP_138075063.1">
    <property type="nucleotide sequence ID" value="NZ_VAJM01000001.1"/>
</dbReference>
<dbReference type="GO" id="GO:0036122">
    <property type="term" value="F:BMP binding"/>
    <property type="evidence" value="ECO:0007669"/>
    <property type="project" value="TreeGrafter"/>
</dbReference>
<dbReference type="Pfam" id="PF07452">
    <property type="entry name" value="CHRD"/>
    <property type="match status" value="4"/>
</dbReference>
<feature type="chain" id="PRO_5024319447" evidence="1">
    <location>
        <begin position="26"/>
        <end position="624"/>
    </location>
</feature>
<organism evidence="3 4">
    <name type="scientific">Hymenobacter jeollabukensis</name>
    <dbReference type="NCBI Taxonomy" id="2025313"/>
    <lineage>
        <taxon>Bacteria</taxon>
        <taxon>Pseudomonadati</taxon>
        <taxon>Bacteroidota</taxon>
        <taxon>Cytophagia</taxon>
        <taxon>Cytophagales</taxon>
        <taxon>Hymenobacteraceae</taxon>
        <taxon>Hymenobacter</taxon>
    </lineage>
</organism>
<feature type="domain" description="CHRD" evidence="2">
    <location>
        <begin position="398"/>
        <end position="527"/>
    </location>
</feature>
<keyword evidence="4" id="KW-1185">Reference proteome</keyword>
<dbReference type="GO" id="GO:0005615">
    <property type="term" value="C:extracellular space"/>
    <property type="evidence" value="ECO:0007669"/>
    <property type="project" value="TreeGrafter"/>
</dbReference>